<evidence type="ECO:0000259" key="1">
    <source>
        <dbReference type="Pfam" id="PF25355"/>
    </source>
</evidence>
<sequence length="99" mass="10979">MGTLHYGAPAVELPIDDRTLAHLELVIVAKLRRSEGFAFSLADDTGRRDVVWLSSATTLRFSYDGPMPEINRVWMQELADAANTPGGLRVTPEPDLRSR</sequence>
<feature type="domain" description="DUF7882" evidence="1">
    <location>
        <begin position="1"/>
        <end position="93"/>
    </location>
</feature>
<evidence type="ECO:0000313" key="2">
    <source>
        <dbReference type="EMBL" id="KJL42984.1"/>
    </source>
</evidence>
<name>A0A0M2HE60_9MICO</name>
<dbReference type="Proteomes" id="UP000033956">
    <property type="component" value="Unassembled WGS sequence"/>
</dbReference>
<evidence type="ECO:0000313" key="3">
    <source>
        <dbReference type="Proteomes" id="UP000033956"/>
    </source>
</evidence>
<dbReference type="InterPro" id="IPR057204">
    <property type="entry name" value="DUF7882"/>
</dbReference>
<protein>
    <recommendedName>
        <fullName evidence="1">DUF7882 domain-containing protein</fullName>
    </recommendedName>
</protein>
<dbReference type="PATRIC" id="fig|92835.4.peg.967"/>
<comment type="caution">
    <text evidence="2">The sequence shown here is derived from an EMBL/GenBank/DDBJ whole genome shotgun (WGS) entry which is preliminary data.</text>
</comment>
<dbReference type="AlphaFoldDB" id="A0A0M2HE60"/>
<dbReference type="RefSeq" id="WP_045274919.1">
    <property type="nucleotide sequence ID" value="NZ_BAAAUP010000003.1"/>
</dbReference>
<dbReference type="STRING" id="92835.RS81_00948"/>
<organism evidence="2 3">
    <name type="scientific">Microbacterium terrae</name>
    <dbReference type="NCBI Taxonomy" id="69369"/>
    <lineage>
        <taxon>Bacteria</taxon>
        <taxon>Bacillati</taxon>
        <taxon>Actinomycetota</taxon>
        <taxon>Actinomycetes</taxon>
        <taxon>Micrococcales</taxon>
        <taxon>Microbacteriaceae</taxon>
        <taxon>Microbacterium</taxon>
    </lineage>
</organism>
<reference evidence="2 3" key="1">
    <citation type="submission" date="2015-02" db="EMBL/GenBank/DDBJ databases">
        <title>Draft genome sequences of ten Microbacterium spp. with emphasis on heavy metal contaminated environments.</title>
        <authorList>
            <person name="Corretto E."/>
        </authorList>
    </citation>
    <scope>NUCLEOTIDE SEQUENCE [LARGE SCALE GENOMIC DNA]</scope>
    <source>
        <strain evidence="2 3">DSM 12510</strain>
    </source>
</reference>
<gene>
    <name evidence="2" type="ORF">RS81_00948</name>
</gene>
<keyword evidence="3" id="KW-1185">Reference proteome</keyword>
<dbReference type="Pfam" id="PF25355">
    <property type="entry name" value="DUF7882"/>
    <property type="match status" value="1"/>
</dbReference>
<dbReference type="EMBL" id="JYIZ01000039">
    <property type="protein sequence ID" value="KJL42984.1"/>
    <property type="molecule type" value="Genomic_DNA"/>
</dbReference>
<proteinExistence type="predicted"/>
<dbReference type="OrthoDB" id="5123855at2"/>
<accession>A0A0M2HE60</accession>